<comment type="caution">
    <text evidence="9">The sequence shown here is derived from an EMBL/GenBank/DDBJ whole genome shotgun (WGS) entry which is preliminary data.</text>
</comment>
<proteinExistence type="predicted"/>
<feature type="domain" description="Response regulatory" evidence="7">
    <location>
        <begin position="3"/>
        <end position="116"/>
    </location>
</feature>
<dbReference type="Gene3D" id="1.10.10.10">
    <property type="entry name" value="Winged helix-like DNA-binding domain superfamily/Winged helix DNA-binding domain"/>
    <property type="match status" value="1"/>
</dbReference>
<feature type="domain" description="OmpR/PhoB-type" evidence="8">
    <location>
        <begin position="131"/>
        <end position="230"/>
    </location>
</feature>
<evidence type="ECO:0000259" key="7">
    <source>
        <dbReference type="PROSITE" id="PS50110"/>
    </source>
</evidence>
<sequence length="232" mass="24987">MPRALVVEDDPAVQAALVHALRGLGHLTRAVGTAASALREVAAGTPDIVVFDLGLPDLDGVAALRMLRDVSDVPVLVATARGDEDSVVRSLNAGADDYIVKPFSGTHLEARVNALLRRSKPSSAQGAQEREDVIELGGLHVDLGRRQATLDGAALELSRREFDLLAYLAGHPDRVVGRRELFRAVWDHGTAADDRTIDVHTSWLRRKLGETAAAPRYLHTIRGVGYRFTAPG</sequence>
<evidence type="ECO:0000259" key="8">
    <source>
        <dbReference type="PROSITE" id="PS51755"/>
    </source>
</evidence>
<dbReference type="PANTHER" id="PTHR48111">
    <property type="entry name" value="REGULATOR OF RPOS"/>
    <property type="match status" value="1"/>
</dbReference>
<dbReference type="RefSeq" id="WP_310306268.1">
    <property type="nucleotide sequence ID" value="NZ_BAAAXB010000001.1"/>
</dbReference>
<keyword evidence="2" id="KW-0805">Transcription regulation</keyword>
<feature type="modified residue" description="4-aspartylphosphate" evidence="5">
    <location>
        <position position="52"/>
    </location>
</feature>
<dbReference type="Gene3D" id="3.40.50.2300">
    <property type="match status" value="1"/>
</dbReference>
<evidence type="ECO:0000256" key="2">
    <source>
        <dbReference type="ARBA" id="ARBA00023015"/>
    </source>
</evidence>
<keyword evidence="1 5" id="KW-0597">Phosphoprotein</keyword>
<evidence type="ECO:0000256" key="1">
    <source>
        <dbReference type="ARBA" id="ARBA00022553"/>
    </source>
</evidence>
<dbReference type="PROSITE" id="PS50110">
    <property type="entry name" value="RESPONSE_REGULATORY"/>
    <property type="match status" value="1"/>
</dbReference>
<dbReference type="Pfam" id="PF00486">
    <property type="entry name" value="Trans_reg_C"/>
    <property type="match status" value="1"/>
</dbReference>
<dbReference type="PROSITE" id="PS51755">
    <property type="entry name" value="OMPR_PHOB"/>
    <property type="match status" value="1"/>
</dbReference>
<gene>
    <name evidence="9" type="ORF">J2S66_001883</name>
</gene>
<dbReference type="InterPro" id="IPR036388">
    <property type="entry name" value="WH-like_DNA-bd_sf"/>
</dbReference>
<dbReference type="SUPFAM" id="SSF52172">
    <property type="entry name" value="CheY-like"/>
    <property type="match status" value="1"/>
</dbReference>
<dbReference type="InterPro" id="IPR011006">
    <property type="entry name" value="CheY-like_superfamily"/>
</dbReference>
<feature type="DNA-binding region" description="OmpR/PhoB-type" evidence="6">
    <location>
        <begin position="131"/>
        <end position="230"/>
    </location>
</feature>
<dbReference type="Pfam" id="PF00072">
    <property type="entry name" value="Response_reg"/>
    <property type="match status" value="1"/>
</dbReference>
<keyword evidence="10" id="KW-1185">Reference proteome</keyword>
<dbReference type="CDD" id="cd00383">
    <property type="entry name" value="trans_reg_C"/>
    <property type="match status" value="1"/>
</dbReference>
<dbReference type="PANTHER" id="PTHR48111:SF4">
    <property type="entry name" value="DNA-BINDING DUAL TRANSCRIPTIONAL REGULATOR OMPR"/>
    <property type="match status" value="1"/>
</dbReference>
<keyword evidence="4" id="KW-0804">Transcription</keyword>
<evidence type="ECO:0000256" key="3">
    <source>
        <dbReference type="ARBA" id="ARBA00023125"/>
    </source>
</evidence>
<evidence type="ECO:0000313" key="10">
    <source>
        <dbReference type="Proteomes" id="UP001268819"/>
    </source>
</evidence>
<protein>
    <submittedName>
        <fullName evidence="9">DNA-binding response OmpR family regulator</fullName>
    </submittedName>
</protein>
<dbReference type="GO" id="GO:0003677">
    <property type="term" value="F:DNA binding"/>
    <property type="evidence" value="ECO:0007669"/>
    <property type="project" value="UniProtKB-KW"/>
</dbReference>
<organism evidence="9 10">
    <name type="scientific">Saccharothrix longispora</name>
    <dbReference type="NCBI Taxonomy" id="33920"/>
    <lineage>
        <taxon>Bacteria</taxon>
        <taxon>Bacillati</taxon>
        <taxon>Actinomycetota</taxon>
        <taxon>Actinomycetes</taxon>
        <taxon>Pseudonocardiales</taxon>
        <taxon>Pseudonocardiaceae</taxon>
        <taxon>Saccharothrix</taxon>
    </lineage>
</organism>
<keyword evidence="3 6" id="KW-0238">DNA-binding</keyword>
<dbReference type="Proteomes" id="UP001268819">
    <property type="component" value="Unassembled WGS sequence"/>
</dbReference>
<dbReference type="SMART" id="SM00448">
    <property type="entry name" value="REC"/>
    <property type="match status" value="1"/>
</dbReference>
<evidence type="ECO:0000256" key="5">
    <source>
        <dbReference type="PROSITE-ProRule" id="PRU00169"/>
    </source>
</evidence>
<evidence type="ECO:0000256" key="4">
    <source>
        <dbReference type="ARBA" id="ARBA00023163"/>
    </source>
</evidence>
<name>A0ABU1PTQ2_9PSEU</name>
<dbReference type="InterPro" id="IPR039420">
    <property type="entry name" value="WalR-like"/>
</dbReference>
<dbReference type="Gene3D" id="6.10.250.690">
    <property type="match status" value="1"/>
</dbReference>
<accession>A0ABU1PTQ2</accession>
<dbReference type="InterPro" id="IPR001867">
    <property type="entry name" value="OmpR/PhoB-type_DNA-bd"/>
</dbReference>
<dbReference type="SMART" id="SM00862">
    <property type="entry name" value="Trans_reg_C"/>
    <property type="match status" value="1"/>
</dbReference>
<reference evidence="9 10" key="1">
    <citation type="submission" date="2023-07" db="EMBL/GenBank/DDBJ databases">
        <title>Sequencing the genomes of 1000 actinobacteria strains.</title>
        <authorList>
            <person name="Klenk H.-P."/>
        </authorList>
    </citation>
    <scope>NUCLEOTIDE SEQUENCE [LARGE SCALE GENOMIC DNA]</scope>
    <source>
        <strain evidence="9 10">DSM 43749</strain>
    </source>
</reference>
<dbReference type="EMBL" id="JAVDSG010000001">
    <property type="protein sequence ID" value="MDR6593499.1"/>
    <property type="molecule type" value="Genomic_DNA"/>
</dbReference>
<dbReference type="InterPro" id="IPR001789">
    <property type="entry name" value="Sig_transdc_resp-reg_receiver"/>
</dbReference>
<evidence type="ECO:0000313" key="9">
    <source>
        <dbReference type="EMBL" id="MDR6593499.1"/>
    </source>
</evidence>
<evidence type="ECO:0000256" key="6">
    <source>
        <dbReference type="PROSITE-ProRule" id="PRU01091"/>
    </source>
</evidence>